<proteinExistence type="predicted"/>
<name>A0A1G4B1T6_9PEZI</name>
<evidence type="ECO:0000313" key="1">
    <source>
        <dbReference type="EMBL" id="OHE95313.1"/>
    </source>
</evidence>
<gene>
    <name evidence="1" type="ORF">CORC01_09324</name>
</gene>
<dbReference type="GeneID" id="34562463"/>
<keyword evidence="2" id="KW-1185">Reference proteome</keyword>
<comment type="caution">
    <text evidence="1">The sequence shown here is derived from an EMBL/GenBank/DDBJ whole genome shotgun (WGS) entry which is preliminary data.</text>
</comment>
<dbReference type="AlphaFoldDB" id="A0A1G4B1T6"/>
<dbReference type="Proteomes" id="UP000176998">
    <property type="component" value="Unassembled WGS sequence"/>
</dbReference>
<dbReference type="EMBL" id="MJBS01000084">
    <property type="protein sequence ID" value="OHE95313.1"/>
    <property type="molecule type" value="Genomic_DNA"/>
</dbReference>
<protein>
    <submittedName>
        <fullName evidence="1">Uncharacterized protein</fullName>
    </submittedName>
</protein>
<organism evidence="1 2">
    <name type="scientific">Colletotrichum orchidophilum</name>
    <dbReference type="NCBI Taxonomy" id="1209926"/>
    <lineage>
        <taxon>Eukaryota</taxon>
        <taxon>Fungi</taxon>
        <taxon>Dikarya</taxon>
        <taxon>Ascomycota</taxon>
        <taxon>Pezizomycotina</taxon>
        <taxon>Sordariomycetes</taxon>
        <taxon>Hypocreomycetidae</taxon>
        <taxon>Glomerellales</taxon>
        <taxon>Glomerellaceae</taxon>
        <taxon>Colletotrichum</taxon>
    </lineage>
</organism>
<evidence type="ECO:0000313" key="2">
    <source>
        <dbReference type="Proteomes" id="UP000176998"/>
    </source>
</evidence>
<sequence length="167" mass="18522">MTQAQVLHRLILCLIRLRHRKSHASHTSSAIFVVYLSIPPLSPYHPVSILRPFNIGYSAFLFLPVLEPVSCQRANSRPSQLFAVLAVSDPLLLPSSHALSPLVLLISPSSLQTPDFLPHASVELSRQLQPHSCLRRFALPITHTSDRSVGSFLLQAFHHPCRVCAPT</sequence>
<dbReference type="OrthoDB" id="10538892at2759"/>
<accession>A0A1G4B1T6</accession>
<reference evidence="1 2" key="1">
    <citation type="submission" date="2016-09" db="EMBL/GenBank/DDBJ databases">
        <authorList>
            <person name="Capua I."/>
            <person name="De Benedictis P."/>
            <person name="Joannis T."/>
            <person name="Lombin L.H."/>
            <person name="Cattoli G."/>
        </authorList>
    </citation>
    <scope>NUCLEOTIDE SEQUENCE [LARGE SCALE GENOMIC DNA]</scope>
    <source>
        <strain evidence="1 2">IMI 309357</strain>
    </source>
</reference>
<dbReference type="RefSeq" id="XP_022472475.1">
    <property type="nucleotide sequence ID" value="XM_022620953.1"/>
</dbReference>